<dbReference type="Proteomes" id="UP000199664">
    <property type="component" value="Unassembled WGS sequence"/>
</dbReference>
<feature type="transmembrane region" description="Helical" evidence="1">
    <location>
        <begin position="268"/>
        <end position="285"/>
    </location>
</feature>
<keyword evidence="1" id="KW-0472">Membrane</keyword>
<evidence type="ECO:0000313" key="4">
    <source>
        <dbReference type="Proteomes" id="UP000199664"/>
    </source>
</evidence>
<feature type="transmembrane region" description="Helical" evidence="1">
    <location>
        <begin position="211"/>
        <end position="230"/>
    </location>
</feature>
<dbReference type="GO" id="GO:0000271">
    <property type="term" value="P:polysaccharide biosynthetic process"/>
    <property type="evidence" value="ECO:0007669"/>
    <property type="project" value="TreeGrafter"/>
</dbReference>
<feature type="transmembrane region" description="Helical" evidence="1">
    <location>
        <begin position="118"/>
        <end position="138"/>
    </location>
</feature>
<dbReference type="Pfam" id="PF01757">
    <property type="entry name" value="Acyl_transf_3"/>
    <property type="match status" value="1"/>
</dbReference>
<keyword evidence="3" id="KW-0012">Acyltransferase</keyword>
<protein>
    <submittedName>
        <fullName evidence="3">Peptidoglycan/LPS O-acetylase OafA/YrhL, contains acyltransferase and SGNH-hydrolase domains</fullName>
    </submittedName>
</protein>
<dbReference type="OrthoDB" id="9796461at2"/>
<keyword evidence="1" id="KW-0812">Transmembrane</keyword>
<feature type="transmembrane region" description="Helical" evidence="1">
    <location>
        <begin position="180"/>
        <end position="199"/>
    </location>
</feature>
<feature type="transmembrane region" description="Helical" evidence="1">
    <location>
        <begin position="324"/>
        <end position="347"/>
    </location>
</feature>
<keyword evidence="3" id="KW-0378">Hydrolase</keyword>
<dbReference type="InterPro" id="IPR002656">
    <property type="entry name" value="Acyl_transf_3_dom"/>
</dbReference>
<proteinExistence type="predicted"/>
<evidence type="ECO:0000259" key="2">
    <source>
        <dbReference type="Pfam" id="PF01757"/>
    </source>
</evidence>
<evidence type="ECO:0000256" key="1">
    <source>
        <dbReference type="SAM" id="Phobius"/>
    </source>
</evidence>
<feature type="transmembrane region" description="Helical" evidence="1">
    <location>
        <begin position="236"/>
        <end position="256"/>
    </location>
</feature>
<sequence>MRSNRIAGYYAVDAVPGFLGRASDLTRTHLPELTGLRGVAILIVVIGHLLQRVERFYGREALNVIETSLLGILATPFSGCRLLFCITGFTLILYIEKEAKNHSKIDDFNLLKNRLTRLWPPYFIVLFATFAVISITGYRPAGSYQFYGAPESLFLSFVTSALYVHDLAFDSFPRLFPPGWFLEVHFQFLIIGPALWRWYRRASERNGRVVTSLLFLTTTVLVAILAETYGSRGIRYSLLAFLPYFAIGALMAEFTASSRGRAVDLAPAMKWPVGSLGVLALILLGTPCGPIWWQLPAQLAAIAAIMLACLTGQSGFRRAMSNRALARIGTASFSIYLVHLQLLQITMPIVINHYRHLPFLALVLLCAIVGLALVLTLSLGFYWLVERPCVALSLGSKRWPGKTTRFS</sequence>
<name>A0A1H7VJF0_9HYPH</name>
<dbReference type="PANTHER" id="PTHR23028:SF53">
    <property type="entry name" value="ACYL_TRANSF_3 DOMAIN-CONTAINING PROTEIN"/>
    <property type="match status" value="1"/>
</dbReference>
<keyword evidence="4" id="KW-1185">Reference proteome</keyword>
<dbReference type="RefSeq" id="WP_091838762.1">
    <property type="nucleotide sequence ID" value="NZ_FOAN01000007.1"/>
</dbReference>
<feature type="transmembrane region" description="Helical" evidence="1">
    <location>
        <begin position="291"/>
        <end position="312"/>
    </location>
</feature>
<evidence type="ECO:0000313" key="3">
    <source>
        <dbReference type="EMBL" id="SEM08938.1"/>
    </source>
</evidence>
<feature type="transmembrane region" description="Helical" evidence="1">
    <location>
        <begin position="33"/>
        <end position="50"/>
    </location>
</feature>
<dbReference type="GO" id="GO:0016787">
    <property type="term" value="F:hydrolase activity"/>
    <property type="evidence" value="ECO:0007669"/>
    <property type="project" value="UniProtKB-KW"/>
</dbReference>
<feature type="transmembrane region" description="Helical" evidence="1">
    <location>
        <begin position="70"/>
        <end position="95"/>
    </location>
</feature>
<feature type="domain" description="Acyltransferase 3" evidence="2">
    <location>
        <begin position="32"/>
        <end position="375"/>
    </location>
</feature>
<keyword evidence="3" id="KW-0808">Transferase</keyword>
<dbReference type="GO" id="GO:0016020">
    <property type="term" value="C:membrane"/>
    <property type="evidence" value="ECO:0007669"/>
    <property type="project" value="TreeGrafter"/>
</dbReference>
<dbReference type="AlphaFoldDB" id="A0A1H7VJF0"/>
<feature type="transmembrane region" description="Helical" evidence="1">
    <location>
        <begin position="359"/>
        <end position="385"/>
    </location>
</feature>
<gene>
    <name evidence="3" type="ORF">SAMN04515666_107117</name>
</gene>
<reference evidence="4" key="1">
    <citation type="submission" date="2016-10" db="EMBL/GenBank/DDBJ databases">
        <authorList>
            <person name="Varghese N."/>
            <person name="Submissions S."/>
        </authorList>
    </citation>
    <scope>NUCLEOTIDE SEQUENCE [LARGE SCALE GENOMIC DNA]</scope>
    <source>
        <strain evidence="4">LMG 26383,CCUG 61248,R- 45681</strain>
    </source>
</reference>
<dbReference type="GO" id="GO:0016747">
    <property type="term" value="F:acyltransferase activity, transferring groups other than amino-acyl groups"/>
    <property type="evidence" value="ECO:0007669"/>
    <property type="project" value="InterPro"/>
</dbReference>
<dbReference type="PANTHER" id="PTHR23028">
    <property type="entry name" value="ACETYLTRANSFERASE"/>
    <property type="match status" value="1"/>
</dbReference>
<dbReference type="EMBL" id="FOAN01000007">
    <property type="protein sequence ID" value="SEM08938.1"/>
    <property type="molecule type" value="Genomic_DNA"/>
</dbReference>
<dbReference type="InterPro" id="IPR050879">
    <property type="entry name" value="Acyltransferase_3"/>
</dbReference>
<accession>A0A1H7VJF0</accession>
<keyword evidence="1" id="KW-1133">Transmembrane helix</keyword>
<organism evidence="3 4">
    <name type="scientific">Bosea lupini</name>
    <dbReference type="NCBI Taxonomy" id="1036779"/>
    <lineage>
        <taxon>Bacteria</taxon>
        <taxon>Pseudomonadati</taxon>
        <taxon>Pseudomonadota</taxon>
        <taxon>Alphaproteobacteria</taxon>
        <taxon>Hyphomicrobiales</taxon>
        <taxon>Boseaceae</taxon>
        <taxon>Bosea</taxon>
    </lineage>
</organism>